<proteinExistence type="predicted"/>
<evidence type="ECO:0000313" key="2">
    <source>
        <dbReference type="Proteomes" id="UP001144280"/>
    </source>
</evidence>
<name>A0ABQ5R7S1_9ACTN</name>
<comment type="caution">
    <text evidence="1">The sequence shown here is derived from an EMBL/GenBank/DDBJ whole genome shotgun (WGS) entry which is preliminary data.</text>
</comment>
<organism evidence="1 2">
    <name type="scientific">Phytohabitans aurantiacus</name>
    <dbReference type="NCBI Taxonomy" id="3016789"/>
    <lineage>
        <taxon>Bacteria</taxon>
        <taxon>Bacillati</taxon>
        <taxon>Actinomycetota</taxon>
        <taxon>Actinomycetes</taxon>
        <taxon>Micromonosporales</taxon>
        <taxon>Micromonosporaceae</taxon>
    </lineage>
</organism>
<evidence type="ECO:0000313" key="1">
    <source>
        <dbReference type="EMBL" id="GLI02212.1"/>
    </source>
</evidence>
<reference evidence="1" key="1">
    <citation type="submission" date="2022-12" db="EMBL/GenBank/DDBJ databases">
        <title>New Phytohabitans aurantiacus sp. RD004123 nov., an actinomycete isolated from soil.</title>
        <authorList>
            <person name="Triningsih D.W."/>
            <person name="Harunari E."/>
            <person name="Igarashi Y."/>
        </authorList>
    </citation>
    <scope>NUCLEOTIDE SEQUENCE</scope>
    <source>
        <strain evidence="1">RD004123</strain>
    </source>
</reference>
<evidence type="ECO:0008006" key="3">
    <source>
        <dbReference type="Google" id="ProtNLM"/>
    </source>
</evidence>
<dbReference type="EMBL" id="BSDI01000056">
    <property type="protein sequence ID" value="GLI02212.1"/>
    <property type="molecule type" value="Genomic_DNA"/>
</dbReference>
<dbReference type="Proteomes" id="UP001144280">
    <property type="component" value="Unassembled WGS sequence"/>
</dbReference>
<protein>
    <recommendedName>
        <fullName evidence="3">DUF4262 domain-containing protein</fullName>
    </recommendedName>
</protein>
<sequence length="231" mass="24977">MVTGLALKANDPAVAVLLLAADGGYRPFTLGLYGIYNCYGTIDSVVEDTNSGLVWTYLVDRLRDGRLVVGAGEQLDPTDDIDILLEVVERNQLAFLDEFGSEPALTLDGAVVHHALIYQPVWEAVAAHHPAPMADGWGADVYGERLPDLAAQVVRLGAIDAFLAARGLTWAPPGESRQRYPTDLGMIYDLDEARSFVDQARRDLADVPLLAAAIDHSASRLAERDEHSDPG</sequence>
<accession>A0ABQ5R7S1</accession>
<gene>
    <name evidence="1" type="ORF">Pa4123_74900</name>
</gene>
<keyword evidence="2" id="KW-1185">Reference proteome</keyword>